<keyword evidence="1" id="KW-0732">Signal</keyword>
<dbReference type="Proteomes" id="UP000249458">
    <property type="component" value="Unassembled WGS sequence"/>
</dbReference>
<dbReference type="CDD" id="cd16385">
    <property type="entry name" value="IcmL"/>
    <property type="match status" value="1"/>
</dbReference>
<dbReference type="AlphaFoldDB" id="A0A364LJN1"/>
<feature type="chain" id="PRO_5017083822" evidence="1">
    <location>
        <begin position="21"/>
        <end position="171"/>
    </location>
</feature>
<dbReference type="RefSeq" id="WP_112219439.1">
    <property type="nucleotide sequence ID" value="NZ_MVJN01000005.1"/>
</dbReference>
<reference evidence="2 3" key="1">
    <citation type="submission" date="2017-02" db="EMBL/GenBank/DDBJ databases">
        <title>Legionella quilivanii strain from human: case report and whole genome sequencing analysis.</title>
        <authorList>
            <person name="Lalancette C."/>
            <person name="Leduc J.-M."/>
            <person name="Levesque S."/>
            <person name="Fournier E."/>
            <person name="Saoud J."/>
            <person name="Faucher S.P."/>
            <person name="Bernard K."/>
            <person name="Martineau C."/>
            <person name="Longtin J."/>
        </authorList>
    </citation>
    <scope>NUCLEOTIDE SEQUENCE [LARGE SCALE GENOMIC DNA]</scope>
    <source>
        <strain evidence="2 3">ID143958</strain>
    </source>
</reference>
<proteinExistence type="predicted"/>
<feature type="signal peptide" evidence="1">
    <location>
        <begin position="1"/>
        <end position="20"/>
    </location>
</feature>
<sequence length="171" mass="18753">MRAKVCFLSVSLFCSASCLAADEDFTEQAVWANEAIIATYTFNYQNFIDRQKQIAKYFSSNGWIAYSTALNESKLPDAVKTNAYYVSAVATLPPTVSASGNGHWQATMPVLVLYKNPQYQQKQNLSVTITFEQAPSGQGVRGLAITSLTSKTIEPPCECQSKAEHHEAGKP</sequence>
<protein>
    <submittedName>
        <fullName evidence="2">Type IV secretion protein IcmL</fullName>
    </submittedName>
</protein>
<evidence type="ECO:0000256" key="1">
    <source>
        <dbReference type="SAM" id="SignalP"/>
    </source>
</evidence>
<organism evidence="2 3">
    <name type="scientific">Legionella quinlivanii</name>
    <dbReference type="NCBI Taxonomy" id="45073"/>
    <lineage>
        <taxon>Bacteria</taxon>
        <taxon>Pseudomonadati</taxon>
        <taxon>Pseudomonadota</taxon>
        <taxon>Gammaproteobacteria</taxon>
        <taxon>Legionellales</taxon>
        <taxon>Legionellaceae</taxon>
        <taxon>Legionella</taxon>
    </lineage>
</organism>
<dbReference type="EMBL" id="MVJN01000005">
    <property type="protein sequence ID" value="RAP36714.1"/>
    <property type="molecule type" value="Genomic_DNA"/>
</dbReference>
<evidence type="ECO:0000313" key="2">
    <source>
        <dbReference type="EMBL" id="RAP36714.1"/>
    </source>
</evidence>
<dbReference type="Pfam" id="PF11393">
    <property type="entry name" value="T4BSS_DotI_IcmL"/>
    <property type="match status" value="1"/>
</dbReference>
<dbReference type="InterPro" id="IPR021055">
    <property type="entry name" value="T4BSS_IcmL/DotI"/>
</dbReference>
<evidence type="ECO:0000313" key="3">
    <source>
        <dbReference type="Proteomes" id="UP000249458"/>
    </source>
</evidence>
<accession>A0A364LJN1</accession>
<gene>
    <name evidence="2" type="ORF">B1207_07900</name>
</gene>
<comment type="caution">
    <text evidence="2">The sequence shown here is derived from an EMBL/GenBank/DDBJ whole genome shotgun (WGS) entry which is preliminary data.</text>
</comment>
<name>A0A364LJN1_9GAMM</name>